<evidence type="ECO:0000313" key="2">
    <source>
        <dbReference type="EMBL" id="OAJ39423.1"/>
    </source>
</evidence>
<evidence type="ECO:0008006" key="4">
    <source>
        <dbReference type="Google" id="ProtNLM"/>
    </source>
</evidence>
<dbReference type="AlphaFoldDB" id="A0A177WH76"/>
<protein>
    <recommendedName>
        <fullName evidence="4">Fibronectin type-III domain-containing protein</fullName>
    </recommendedName>
</protein>
<gene>
    <name evidence="2" type="ORF">BDEG_23272</name>
</gene>
<feature type="signal peptide" evidence="1">
    <location>
        <begin position="1"/>
        <end position="33"/>
    </location>
</feature>
<dbReference type="Proteomes" id="UP000077115">
    <property type="component" value="Unassembled WGS sequence"/>
</dbReference>
<evidence type="ECO:0000313" key="3">
    <source>
        <dbReference type="Proteomes" id="UP000077115"/>
    </source>
</evidence>
<dbReference type="VEuPathDB" id="FungiDB:BDEG_23272"/>
<reference evidence="2 3" key="1">
    <citation type="submission" date="2006-10" db="EMBL/GenBank/DDBJ databases">
        <title>The Genome Sequence of Batrachochytrium dendrobatidis JEL423.</title>
        <authorList>
            <consortium name="The Broad Institute Genome Sequencing Platform"/>
            <person name="Birren B."/>
            <person name="Lander E."/>
            <person name="Galagan J."/>
            <person name="Cuomo C."/>
            <person name="Devon K."/>
            <person name="Jaffe D."/>
            <person name="Butler J."/>
            <person name="Alvarez P."/>
            <person name="Gnerre S."/>
            <person name="Grabherr M."/>
            <person name="Kleber M."/>
            <person name="Mauceli E."/>
            <person name="Brockman W."/>
            <person name="Young S."/>
            <person name="LaButti K."/>
            <person name="Sykes S."/>
            <person name="DeCaprio D."/>
            <person name="Crawford M."/>
            <person name="Koehrsen M."/>
            <person name="Engels R."/>
            <person name="Montgomery P."/>
            <person name="Pearson M."/>
            <person name="Howarth C."/>
            <person name="Larson L."/>
            <person name="White J."/>
            <person name="O'Leary S."/>
            <person name="Kodira C."/>
            <person name="Zeng Q."/>
            <person name="Yandava C."/>
            <person name="Alvarado L."/>
            <person name="Longcore J."/>
            <person name="James T."/>
        </authorList>
    </citation>
    <scope>NUCLEOTIDE SEQUENCE [LARGE SCALE GENOMIC DNA]</scope>
    <source>
        <strain evidence="2 3">JEL423</strain>
    </source>
</reference>
<sequence>MLYLARFGTDSQGSRWVMQQLFILLLILSNSSGQVPAPTTVAAPAPNATSAPTAACNPFIQMCPGANCTTNNQGNAYIAVSSPNASVYFYTGTPVLVNWTYSADTDRAQFPAKSVSIYYQSATVTRTWTLWTTVPAANTTFIGTIPNAPANSYNVNYH</sequence>
<dbReference type="EMBL" id="DS022303">
    <property type="protein sequence ID" value="OAJ39423.1"/>
    <property type="molecule type" value="Genomic_DNA"/>
</dbReference>
<keyword evidence="1" id="KW-0732">Signal</keyword>
<name>A0A177WH76_BATDL</name>
<reference evidence="2 3" key="2">
    <citation type="submission" date="2016-05" db="EMBL/GenBank/DDBJ databases">
        <title>Lineage-specific infection strategies underlie the spectrum of fungal disease in amphibians.</title>
        <authorList>
            <person name="Cuomo C.A."/>
            <person name="Farrer R.A."/>
            <person name="James T."/>
            <person name="Longcore J."/>
            <person name="Birren B."/>
        </authorList>
    </citation>
    <scope>NUCLEOTIDE SEQUENCE [LARGE SCALE GENOMIC DNA]</scope>
    <source>
        <strain evidence="2 3">JEL423</strain>
    </source>
</reference>
<feature type="chain" id="PRO_5008077572" description="Fibronectin type-III domain-containing protein" evidence="1">
    <location>
        <begin position="34"/>
        <end position="158"/>
    </location>
</feature>
<proteinExistence type="predicted"/>
<accession>A0A177WH76</accession>
<organism evidence="2 3">
    <name type="scientific">Batrachochytrium dendrobatidis (strain JEL423)</name>
    <dbReference type="NCBI Taxonomy" id="403673"/>
    <lineage>
        <taxon>Eukaryota</taxon>
        <taxon>Fungi</taxon>
        <taxon>Fungi incertae sedis</taxon>
        <taxon>Chytridiomycota</taxon>
        <taxon>Chytridiomycota incertae sedis</taxon>
        <taxon>Chytridiomycetes</taxon>
        <taxon>Rhizophydiales</taxon>
        <taxon>Rhizophydiales incertae sedis</taxon>
        <taxon>Batrachochytrium</taxon>
    </lineage>
</organism>
<evidence type="ECO:0000256" key="1">
    <source>
        <dbReference type="SAM" id="SignalP"/>
    </source>
</evidence>
<dbReference type="OrthoDB" id="2150508at2759"/>